<keyword evidence="2" id="KW-1185">Reference proteome</keyword>
<dbReference type="EMBL" id="KL315633">
    <property type="protein sequence ID" value="KFP53928.1"/>
    <property type="molecule type" value="Genomic_DNA"/>
</dbReference>
<protein>
    <submittedName>
        <fullName evidence="1">Uncharacterized protein</fullName>
    </submittedName>
</protein>
<accession>A0A091LF55</accession>
<proteinExistence type="predicted"/>
<feature type="non-terminal residue" evidence="1">
    <location>
        <position position="1"/>
    </location>
</feature>
<dbReference type="AlphaFoldDB" id="A0A091LF55"/>
<evidence type="ECO:0000313" key="1">
    <source>
        <dbReference type="EMBL" id="KFP53928.1"/>
    </source>
</evidence>
<organism evidence="1 2">
    <name type="scientific">Cathartes aura</name>
    <name type="common">Turkey vulture</name>
    <name type="synonym">Vultur aura</name>
    <dbReference type="NCBI Taxonomy" id="43455"/>
    <lineage>
        <taxon>Eukaryota</taxon>
        <taxon>Metazoa</taxon>
        <taxon>Chordata</taxon>
        <taxon>Craniata</taxon>
        <taxon>Vertebrata</taxon>
        <taxon>Euteleostomi</taxon>
        <taxon>Archelosauria</taxon>
        <taxon>Archosauria</taxon>
        <taxon>Dinosauria</taxon>
        <taxon>Saurischia</taxon>
        <taxon>Theropoda</taxon>
        <taxon>Coelurosauria</taxon>
        <taxon>Aves</taxon>
        <taxon>Neognathae</taxon>
        <taxon>Neoaves</taxon>
        <taxon>Telluraves</taxon>
        <taxon>Accipitrimorphae</taxon>
        <taxon>Accipitriformes</taxon>
        <taxon>Cathartidae</taxon>
        <taxon>Cathartes</taxon>
    </lineage>
</organism>
<sequence>YLGTIPPNYFQLFKVMSLKSPGHTGKLAYVQSCHTMHPYN</sequence>
<gene>
    <name evidence="1" type="ORF">N323_02029</name>
</gene>
<feature type="non-terminal residue" evidence="1">
    <location>
        <position position="40"/>
    </location>
</feature>
<reference evidence="1 2" key="1">
    <citation type="submission" date="2014-04" db="EMBL/GenBank/DDBJ databases">
        <title>Genome evolution of avian class.</title>
        <authorList>
            <person name="Zhang G."/>
            <person name="Li C."/>
        </authorList>
    </citation>
    <scope>NUCLEOTIDE SEQUENCE [LARGE SCALE GENOMIC DNA]</scope>
    <source>
        <strain evidence="1">BGI_N323</strain>
    </source>
</reference>
<dbReference type="Proteomes" id="UP000053745">
    <property type="component" value="Unassembled WGS sequence"/>
</dbReference>
<evidence type="ECO:0000313" key="2">
    <source>
        <dbReference type="Proteomes" id="UP000053745"/>
    </source>
</evidence>
<name>A0A091LF55_CATAU</name>